<feature type="transmembrane region" description="Helical" evidence="2">
    <location>
        <begin position="286"/>
        <end position="306"/>
    </location>
</feature>
<feature type="region of interest" description="Disordered" evidence="1">
    <location>
        <begin position="179"/>
        <end position="204"/>
    </location>
</feature>
<gene>
    <name evidence="4" type="ORF">KIH73_03535</name>
</gene>
<evidence type="ECO:0000256" key="1">
    <source>
        <dbReference type="SAM" id="MobiDB-lite"/>
    </source>
</evidence>
<dbReference type="InterPro" id="IPR020846">
    <property type="entry name" value="MFS_dom"/>
</dbReference>
<reference evidence="4 5" key="1">
    <citation type="submission" date="2021-05" db="EMBL/GenBank/DDBJ databases">
        <title>Phylogenetic classification of ten novel species belonging to the genus Bifidobacterium comprising B. colchicus sp. nov., B. abeli sp. nov., B. bicoloris sp. nov., B. guerezis sp. nov., B. rosaliae sp. nov., B. santillanensis sp. nov., B. argentati sp. nov., B. amazzoni sp. nov., B. pluviali sp. nov., and B. pinnaculum sp. nov.</title>
        <authorList>
            <person name="Lugli G.A."/>
            <person name="Ruiz Garcia L."/>
            <person name="Margolles A."/>
            <person name="Ventura M."/>
        </authorList>
    </citation>
    <scope>NUCLEOTIDE SEQUENCE [LARGE SCALE GENOMIC DNA]</scope>
    <source>
        <strain evidence="4 5">6T3</strain>
    </source>
</reference>
<keyword evidence="2" id="KW-0472">Membrane</keyword>
<evidence type="ECO:0000313" key="5">
    <source>
        <dbReference type="Proteomes" id="UP000812844"/>
    </source>
</evidence>
<protein>
    <submittedName>
        <fullName evidence="4">MFS transporter</fullName>
    </submittedName>
</protein>
<evidence type="ECO:0000256" key="2">
    <source>
        <dbReference type="SAM" id="Phobius"/>
    </source>
</evidence>
<dbReference type="InterPro" id="IPR011701">
    <property type="entry name" value="MFS"/>
</dbReference>
<keyword evidence="2" id="KW-0812">Transmembrane</keyword>
<comment type="caution">
    <text evidence="4">The sequence shown here is derived from an EMBL/GenBank/DDBJ whole genome shotgun (WGS) entry which is preliminary data.</text>
</comment>
<feature type="transmembrane region" description="Helical" evidence="2">
    <location>
        <begin position="25"/>
        <end position="49"/>
    </location>
</feature>
<keyword evidence="5" id="KW-1185">Reference proteome</keyword>
<name>A0ABS6W7I7_9BIFI</name>
<dbReference type="PANTHER" id="PTHR23531:SF1">
    <property type="entry name" value="QUINOLENE RESISTANCE PROTEIN NORA"/>
    <property type="match status" value="1"/>
</dbReference>
<organism evidence="4 5">
    <name type="scientific">Bifidobacterium phasiani</name>
    <dbReference type="NCBI Taxonomy" id="2834431"/>
    <lineage>
        <taxon>Bacteria</taxon>
        <taxon>Bacillati</taxon>
        <taxon>Actinomycetota</taxon>
        <taxon>Actinomycetes</taxon>
        <taxon>Bifidobacteriales</taxon>
        <taxon>Bifidobacteriaceae</taxon>
        <taxon>Bifidobacterium</taxon>
    </lineage>
</organism>
<evidence type="ECO:0000313" key="4">
    <source>
        <dbReference type="EMBL" id="MBW3082459.1"/>
    </source>
</evidence>
<dbReference type="PANTHER" id="PTHR23531">
    <property type="entry name" value="QUINOLENE RESISTANCE PROTEIN NORA"/>
    <property type="match status" value="1"/>
</dbReference>
<feature type="domain" description="Major facilitator superfamily (MFS) profile" evidence="3">
    <location>
        <begin position="1"/>
        <end position="396"/>
    </location>
</feature>
<evidence type="ECO:0000259" key="3">
    <source>
        <dbReference type="PROSITE" id="PS50850"/>
    </source>
</evidence>
<feature type="transmembrane region" description="Helical" evidence="2">
    <location>
        <begin position="121"/>
        <end position="140"/>
    </location>
</feature>
<dbReference type="InterPro" id="IPR052714">
    <property type="entry name" value="MFS_Exporter"/>
</dbReference>
<proteinExistence type="predicted"/>
<feature type="transmembrane region" description="Helical" evidence="2">
    <location>
        <begin position="61"/>
        <end position="79"/>
    </location>
</feature>
<dbReference type="EMBL" id="JAHBBD010000005">
    <property type="protein sequence ID" value="MBW3082459.1"/>
    <property type="molecule type" value="Genomic_DNA"/>
</dbReference>
<feature type="transmembrane region" description="Helical" evidence="2">
    <location>
        <begin position="91"/>
        <end position="114"/>
    </location>
</feature>
<feature type="transmembrane region" description="Helical" evidence="2">
    <location>
        <begin position="252"/>
        <end position="274"/>
    </location>
</feature>
<feature type="transmembrane region" description="Helical" evidence="2">
    <location>
        <begin position="146"/>
        <end position="169"/>
    </location>
</feature>
<dbReference type="Pfam" id="PF07690">
    <property type="entry name" value="MFS_1"/>
    <property type="match status" value="1"/>
</dbReference>
<sequence>MAAAFCYMASNMIGTPLMPGYAGELGATGTVLGVVSGMMSFVSLFCRPIAGNLADRLSKRLIVGVGSALYLVSSLWYAFATSPGSLIAARMVNGVAFACCSVCLATWMATLLPIRHMGAGMGLYGTVNALAMAIGPAIGIEVQRLVGYRATFLMSAVLAVVMVAAVLLVRDGGRPVGAAARGAAGDGDARTDGARTADGGAESAVRRAGPPRRLLGAVIEPRVLPLALVFMLFVAPYYATQSFVVEYAAARGFHVAVSLFFPLYALALLILRITLRDLFDRKSFRFFFVACSACMLAALLCLDLMANNAVLVAAAVLTAFGYGVMSSATQSQAVIIAGRAHAGLANSTYYVGIDLGMTLGSLLGGFLYGNVGIEWFYPVLMLSMPLAWVIYIAAAHIIHPAHTRR</sequence>
<keyword evidence="2" id="KW-1133">Transmembrane helix</keyword>
<dbReference type="PROSITE" id="PS50850">
    <property type="entry name" value="MFS"/>
    <property type="match status" value="1"/>
</dbReference>
<feature type="transmembrane region" description="Helical" evidence="2">
    <location>
        <begin position="375"/>
        <end position="398"/>
    </location>
</feature>
<dbReference type="Proteomes" id="UP000812844">
    <property type="component" value="Unassembled WGS sequence"/>
</dbReference>
<feature type="transmembrane region" description="Helical" evidence="2">
    <location>
        <begin position="223"/>
        <end position="240"/>
    </location>
</feature>
<feature type="transmembrane region" description="Helical" evidence="2">
    <location>
        <begin position="312"/>
        <end position="337"/>
    </location>
</feature>
<accession>A0ABS6W7I7</accession>
<feature type="transmembrane region" description="Helical" evidence="2">
    <location>
        <begin position="349"/>
        <end position="369"/>
    </location>
</feature>